<reference evidence="1 2" key="1">
    <citation type="journal article" date="2017" name="Int. J. Syst. Evol. Microbiol.">
        <title>Bacillus notoginsengisoli sp. nov., a novel bacterium isolated from the rhizosphere of Panax notoginseng.</title>
        <authorList>
            <person name="Zhang M.Y."/>
            <person name="Cheng J."/>
            <person name="Cai Y."/>
            <person name="Zhang T.Y."/>
            <person name="Wu Y.Y."/>
            <person name="Manikprabhu D."/>
            <person name="Li W.J."/>
            <person name="Zhang Y.X."/>
        </authorList>
    </citation>
    <scope>NUCLEOTIDE SEQUENCE [LARGE SCALE GENOMIC DNA]</scope>
    <source>
        <strain evidence="1 2">JCM 30743</strain>
    </source>
</reference>
<dbReference type="EMBL" id="QWEG01000010">
    <property type="protein sequence ID" value="RHW37321.1"/>
    <property type="molecule type" value="Genomic_DNA"/>
</dbReference>
<dbReference type="OrthoDB" id="2186654at2"/>
<keyword evidence="2" id="KW-1185">Reference proteome</keyword>
<comment type="caution">
    <text evidence="1">The sequence shown here is derived from an EMBL/GenBank/DDBJ whole genome shotgun (WGS) entry which is preliminary data.</text>
</comment>
<sequence>MQINFQQLRAIMKESGIPVYRDSAPTTAKYPYIVYEYVNETHKRTSNKVIKSLPLYQIAVITNGTESDYEPLKEVFNRHGVSYDMFFGIPFDENDDTVTQFITNVRCVQ</sequence>
<proteinExistence type="predicted"/>
<dbReference type="RefSeq" id="WP_118922298.1">
    <property type="nucleotide sequence ID" value="NZ_QWEG01000010.1"/>
</dbReference>
<evidence type="ECO:0000313" key="1">
    <source>
        <dbReference type="EMBL" id="RHW37321.1"/>
    </source>
</evidence>
<protein>
    <submittedName>
        <fullName evidence="1">Uncharacterized protein</fullName>
    </submittedName>
</protein>
<dbReference type="AlphaFoldDB" id="A0A417YR42"/>
<name>A0A417YR42_9BACI</name>
<gene>
    <name evidence="1" type="ORF">D1B31_16280</name>
</gene>
<accession>A0A417YR42</accession>
<organism evidence="1 2">
    <name type="scientific">Neobacillus notoginsengisoli</name>
    <dbReference type="NCBI Taxonomy" id="1578198"/>
    <lineage>
        <taxon>Bacteria</taxon>
        <taxon>Bacillati</taxon>
        <taxon>Bacillota</taxon>
        <taxon>Bacilli</taxon>
        <taxon>Bacillales</taxon>
        <taxon>Bacillaceae</taxon>
        <taxon>Neobacillus</taxon>
    </lineage>
</organism>
<dbReference type="Proteomes" id="UP000284416">
    <property type="component" value="Unassembled WGS sequence"/>
</dbReference>
<evidence type="ECO:0000313" key="2">
    <source>
        <dbReference type="Proteomes" id="UP000284416"/>
    </source>
</evidence>